<dbReference type="CDD" id="cd06223">
    <property type="entry name" value="PRTases_typeI"/>
    <property type="match status" value="1"/>
</dbReference>
<sequence>MEFANALGLIREIPDFPKTGILFQDITPILSSPSAFSAVIAKMSESLIDVEVIGGVEARGFILGSALANSAYLGFVPFRKQGKLPHKTFGAKYGLEYGDDELEVHTDAFRPNQKVLIVDDVLATGGTLLAAIELAKRCGAVVTKVLVLLEIDFLNGRSKIAEKYPEIEIIALHHA</sequence>
<dbReference type="EC" id="2.4.2.7" evidence="6"/>
<comment type="function">
    <text evidence="2">Catalyzes a salvage reaction resulting in the formation of AMP, that is energically less costly than de novo synthesis.</text>
</comment>
<proteinExistence type="inferred from homology"/>
<evidence type="ECO:0000256" key="7">
    <source>
        <dbReference type="ARBA" id="ARBA00022490"/>
    </source>
</evidence>
<dbReference type="GO" id="GO:0044209">
    <property type="term" value="P:AMP salvage"/>
    <property type="evidence" value="ECO:0007669"/>
    <property type="project" value="UniProtKB-UniPathway"/>
</dbReference>
<dbReference type="GO" id="GO:0005737">
    <property type="term" value="C:cytoplasm"/>
    <property type="evidence" value="ECO:0007669"/>
    <property type="project" value="UniProtKB-SubCell"/>
</dbReference>
<evidence type="ECO:0000256" key="5">
    <source>
        <dbReference type="ARBA" id="ARBA00008391"/>
    </source>
</evidence>
<evidence type="ECO:0000256" key="1">
    <source>
        <dbReference type="ARBA" id="ARBA00000868"/>
    </source>
</evidence>
<keyword evidence="9" id="KW-0808">Transferase</keyword>
<dbReference type="UniPathway" id="UPA00588">
    <property type="reaction ID" value="UER00646"/>
</dbReference>
<dbReference type="Gene3D" id="3.40.50.2020">
    <property type="match status" value="1"/>
</dbReference>
<dbReference type="PANTHER" id="PTHR32315">
    <property type="entry name" value="ADENINE PHOSPHORIBOSYLTRANSFERASE"/>
    <property type="match status" value="1"/>
</dbReference>
<dbReference type="HAMAP" id="MF_00004">
    <property type="entry name" value="Aden_phosphoribosyltr"/>
    <property type="match status" value="1"/>
</dbReference>
<dbReference type="InterPro" id="IPR000836">
    <property type="entry name" value="PRTase_dom"/>
</dbReference>
<keyword evidence="10" id="KW-0660">Purine salvage</keyword>
<comment type="subcellular location">
    <subcellularLocation>
        <location evidence="3">Cytoplasm</location>
    </subcellularLocation>
</comment>
<dbReference type="NCBIfam" id="NF002634">
    <property type="entry name" value="PRK02304.1-3"/>
    <property type="match status" value="1"/>
</dbReference>
<dbReference type="AlphaFoldDB" id="A0A6J6VFY1"/>
<accession>A0A6J6VFY1</accession>
<evidence type="ECO:0000313" key="13">
    <source>
        <dbReference type="EMBL" id="CAB4981837.1"/>
    </source>
</evidence>
<comment type="similarity">
    <text evidence="5">Belongs to the purine/pyrimidine phosphoribosyltransferase family.</text>
</comment>
<evidence type="ECO:0000256" key="4">
    <source>
        <dbReference type="ARBA" id="ARBA00004659"/>
    </source>
</evidence>
<dbReference type="GO" id="GO:0003999">
    <property type="term" value="F:adenine phosphoribosyltransferase activity"/>
    <property type="evidence" value="ECO:0007669"/>
    <property type="project" value="UniProtKB-EC"/>
</dbReference>
<dbReference type="InterPro" id="IPR029057">
    <property type="entry name" value="PRTase-like"/>
</dbReference>
<comment type="pathway">
    <text evidence="4">Purine metabolism; AMP biosynthesis via salvage pathway; AMP from adenine: step 1/1.</text>
</comment>
<feature type="domain" description="Phosphoribosyltransferase" evidence="11">
    <location>
        <begin position="39"/>
        <end position="149"/>
    </location>
</feature>
<dbReference type="SUPFAM" id="SSF53271">
    <property type="entry name" value="PRTase-like"/>
    <property type="match status" value="1"/>
</dbReference>
<evidence type="ECO:0000259" key="11">
    <source>
        <dbReference type="Pfam" id="PF00156"/>
    </source>
</evidence>
<evidence type="ECO:0000256" key="3">
    <source>
        <dbReference type="ARBA" id="ARBA00004496"/>
    </source>
</evidence>
<evidence type="ECO:0000256" key="9">
    <source>
        <dbReference type="ARBA" id="ARBA00022679"/>
    </source>
</evidence>
<gene>
    <name evidence="12" type="ORF">UFOPK2928_00071</name>
    <name evidence="13" type="ORF">UFOPK4010_00020</name>
</gene>
<dbReference type="InterPro" id="IPR005764">
    <property type="entry name" value="Ade_phspho_trans"/>
</dbReference>
<dbReference type="GO" id="GO:0016208">
    <property type="term" value="F:AMP binding"/>
    <property type="evidence" value="ECO:0007669"/>
    <property type="project" value="TreeGrafter"/>
</dbReference>
<evidence type="ECO:0000256" key="10">
    <source>
        <dbReference type="ARBA" id="ARBA00022726"/>
    </source>
</evidence>
<dbReference type="EMBL" id="CAEZZY010000003">
    <property type="protein sequence ID" value="CAB4769427.1"/>
    <property type="molecule type" value="Genomic_DNA"/>
</dbReference>
<evidence type="ECO:0000313" key="12">
    <source>
        <dbReference type="EMBL" id="CAB4769427.1"/>
    </source>
</evidence>
<reference evidence="12" key="1">
    <citation type="submission" date="2020-05" db="EMBL/GenBank/DDBJ databases">
        <authorList>
            <person name="Chiriac C."/>
            <person name="Salcher M."/>
            <person name="Ghai R."/>
            <person name="Kavagutti S V."/>
        </authorList>
    </citation>
    <scope>NUCLEOTIDE SEQUENCE</scope>
</reference>
<dbReference type="InterPro" id="IPR050054">
    <property type="entry name" value="UPRTase/APRTase"/>
</dbReference>
<dbReference type="EMBL" id="CAFBOU010000001">
    <property type="protein sequence ID" value="CAB4981837.1"/>
    <property type="molecule type" value="Genomic_DNA"/>
</dbReference>
<dbReference type="GO" id="GO:0006166">
    <property type="term" value="P:purine ribonucleoside salvage"/>
    <property type="evidence" value="ECO:0007669"/>
    <property type="project" value="UniProtKB-KW"/>
</dbReference>
<dbReference type="GO" id="GO:0006168">
    <property type="term" value="P:adenine salvage"/>
    <property type="evidence" value="ECO:0007669"/>
    <property type="project" value="InterPro"/>
</dbReference>
<organism evidence="12">
    <name type="scientific">freshwater metagenome</name>
    <dbReference type="NCBI Taxonomy" id="449393"/>
    <lineage>
        <taxon>unclassified sequences</taxon>
        <taxon>metagenomes</taxon>
        <taxon>ecological metagenomes</taxon>
    </lineage>
</organism>
<dbReference type="GO" id="GO:0002055">
    <property type="term" value="F:adenine binding"/>
    <property type="evidence" value="ECO:0007669"/>
    <property type="project" value="TreeGrafter"/>
</dbReference>
<protein>
    <recommendedName>
        <fullName evidence="6">adenine phosphoribosyltransferase</fullName>
        <ecNumber evidence="6">2.4.2.7</ecNumber>
    </recommendedName>
</protein>
<evidence type="ECO:0000256" key="8">
    <source>
        <dbReference type="ARBA" id="ARBA00022676"/>
    </source>
</evidence>
<dbReference type="PANTHER" id="PTHR32315:SF3">
    <property type="entry name" value="ADENINE PHOSPHORIBOSYLTRANSFERASE"/>
    <property type="match status" value="1"/>
</dbReference>
<keyword evidence="8" id="KW-0328">Glycosyltransferase</keyword>
<dbReference type="NCBIfam" id="NF002636">
    <property type="entry name" value="PRK02304.1-5"/>
    <property type="match status" value="1"/>
</dbReference>
<dbReference type="FunFam" id="3.40.50.2020:FF:000021">
    <property type="entry name" value="Adenine phosphoribosyltransferase"/>
    <property type="match status" value="1"/>
</dbReference>
<evidence type="ECO:0000256" key="2">
    <source>
        <dbReference type="ARBA" id="ARBA00003968"/>
    </source>
</evidence>
<dbReference type="NCBIfam" id="TIGR01090">
    <property type="entry name" value="apt"/>
    <property type="match status" value="1"/>
</dbReference>
<name>A0A6J6VFY1_9ZZZZ</name>
<comment type="catalytic activity">
    <reaction evidence="1">
        <text>AMP + diphosphate = 5-phospho-alpha-D-ribose 1-diphosphate + adenine</text>
        <dbReference type="Rhea" id="RHEA:16609"/>
        <dbReference type="ChEBI" id="CHEBI:16708"/>
        <dbReference type="ChEBI" id="CHEBI:33019"/>
        <dbReference type="ChEBI" id="CHEBI:58017"/>
        <dbReference type="ChEBI" id="CHEBI:456215"/>
        <dbReference type="EC" id="2.4.2.7"/>
    </reaction>
</comment>
<keyword evidence="7" id="KW-0963">Cytoplasm</keyword>
<evidence type="ECO:0000256" key="6">
    <source>
        <dbReference type="ARBA" id="ARBA00011893"/>
    </source>
</evidence>
<dbReference type="Pfam" id="PF00156">
    <property type="entry name" value="Pribosyltran"/>
    <property type="match status" value="1"/>
</dbReference>